<feature type="coiled-coil region" evidence="1">
    <location>
        <begin position="38"/>
        <end position="103"/>
    </location>
</feature>
<accession>A0A8X6RFU2</accession>
<dbReference type="AlphaFoldDB" id="A0A8X6RFU2"/>
<organism evidence="2 3">
    <name type="scientific">Trichonephila clavipes</name>
    <name type="common">Golden silk orbweaver</name>
    <name type="synonym">Nephila clavipes</name>
    <dbReference type="NCBI Taxonomy" id="2585209"/>
    <lineage>
        <taxon>Eukaryota</taxon>
        <taxon>Metazoa</taxon>
        <taxon>Ecdysozoa</taxon>
        <taxon>Arthropoda</taxon>
        <taxon>Chelicerata</taxon>
        <taxon>Arachnida</taxon>
        <taxon>Araneae</taxon>
        <taxon>Araneomorphae</taxon>
        <taxon>Entelegynae</taxon>
        <taxon>Araneoidea</taxon>
        <taxon>Nephilidae</taxon>
        <taxon>Trichonephila</taxon>
    </lineage>
</organism>
<dbReference type="Proteomes" id="UP000887159">
    <property type="component" value="Unassembled WGS sequence"/>
</dbReference>
<keyword evidence="3" id="KW-1185">Reference proteome</keyword>
<gene>
    <name evidence="2" type="ORF">TNCV_3710721</name>
</gene>
<protein>
    <submittedName>
        <fullName evidence="2">Uncharacterized protein</fullName>
    </submittedName>
</protein>
<evidence type="ECO:0000256" key="1">
    <source>
        <dbReference type="SAM" id="Coils"/>
    </source>
</evidence>
<evidence type="ECO:0000313" key="2">
    <source>
        <dbReference type="EMBL" id="GFX89640.1"/>
    </source>
</evidence>
<comment type="caution">
    <text evidence="2">The sequence shown here is derived from an EMBL/GenBank/DDBJ whole genome shotgun (WGS) entry which is preliminary data.</text>
</comment>
<reference evidence="2" key="1">
    <citation type="submission" date="2020-08" db="EMBL/GenBank/DDBJ databases">
        <title>Multicomponent nature underlies the extraordinary mechanical properties of spider dragline silk.</title>
        <authorList>
            <person name="Kono N."/>
            <person name="Nakamura H."/>
            <person name="Mori M."/>
            <person name="Yoshida Y."/>
            <person name="Ohtoshi R."/>
            <person name="Malay A.D."/>
            <person name="Moran D.A.P."/>
            <person name="Tomita M."/>
            <person name="Numata K."/>
            <person name="Arakawa K."/>
        </authorList>
    </citation>
    <scope>NUCLEOTIDE SEQUENCE</scope>
</reference>
<sequence length="162" mass="19187">MMSFLLRLRKGDLLDVVRELGVEVNGDQRKVEIKDRILQNEKNDIETIKAVMEGVLEKNEREKKERVRLIRVQEFEERRQMRELELERLRAKLRNKLKEQEFNMNSGDKRNNLANIYYLSGNRTAEFREPASKCKPLINQVVNKSGEDTTSCDFEKENCDPQ</sequence>
<proteinExistence type="predicted"/>
<evidence type="ECO:0000313" key="3">
    <source>
        <dbReference type="Proteomes" id="UP000887159"/>
    </source>
</evidence>
<name>A0A8X6RFU2_TRICX</name>
<dbReference type="EMBL" id="BMAU01021076">
    <property type="protein sequence ID" value="GFX89640.1"/>
    <property type="molecule type" value="Genomic_DNA"/>
</dbReference>
<keyword evidence="1" id="KW-0175">Coiled coil</keyword>